<dbReference type="InterPro" id="IPR039426">
    <property type="entry name" value="TonB-dep_rcpt-like"/>
</dbReference>
<evidence type="ECO:0000256" key="1">
    <source>
        <dbReference type="ARBA" id="ARBA00004571"/>
    </source>
</evidence>
<reference evidence="13" key="1">
    <citation type="submission" date="2016-04" db="EMBL/GenBank/DDBJ databases">
        <authorList>
            <person name="Evans L.H."/>
            <person name="Alamgir A."/>
            <person name="Owens N."/>
            <person name="Weber N.D."/>
            <person name="Virtaneva K."/>
            <person name="Barbian K."/>
            <person name="Babar A."/>
            <person name="Rosenke K."/>
        </authorList>
    </citation>
    <scope>NUCLEOTIDE SEQUENCE</scope>
    <source>
        <strain evidence="13">86-1</strain>
    </source>
</reference>
<dbReference type="EMBL" id="FLUM01000001">
    <property type="protein sequence ID" value="SBV98206.1"/>
    <property type="molecule type" value="Genomic_DNA"/>
</dbReference>
<dbReference type="Gene3D" id="2.170.130.10">
    <property type="entry name" value="TonB-dependent receptor, plug domain"/>
    <property type="match status" value="1"/>
</dbReference>
<organism evidence="13">
    <name type="scientific">uncultured Dysgonomonas sp</name>
    <dbReference type="NCBI Taxonomy" id="206096"/>
    <lineage>
        <taxon>Bacteria</taxon>
        <taxon>Pseudomonadati</taxon>
        <taxon>Bacteroidota</taxon>
        <taxon>Bacteroidia</taxon>
        <taxon>Bacteroidales</taxon>
        <taxon>Dysgonomonadaceae</taxon>
        <taxon>Dysgonomonas</taxon>
        <taxon>environmental samples</taxon>
    </lineage>
</organism>
<evidence type="ECO:0000256" key="4">
    <source>
        <dbReference type="ARBA" id="ARBA00022692"/>
    </source>
</evidence>
<keyword evidence="10" id="KW-0732">Signal</keyword>
<dbReference type="Pfam" id="PF13715">
    <property type="entry name" value="CarbopepD_reg_2"/>
    <property type="match status" value="1"/>
</dbReference>
<feature type="chain" id="PRO_5012103467" description="SusC/RagA family TonB-linked outer membrane protein" evidence="10">
    <location>
        <begin position="29"/>
        <end position="1042"/>
    </location>
</feature>
<dbReference type="Gene3D" id="2.40.170.20">
    <property type="entry name" value="TonB-dependent receptor, beta-barrel domain"/>
    <property type="match status" value="1"/>
</dbReference>
<dbReference type="SUPFAM" id="SSF49464">
    <property type="entry name" value="Carboxypeptidase regulatory domain-like"/>
    <property type="match status" value="1"/>
</dbReference>
<keyword evidence="5 9" id="KW-0798">TonB box</keyword>
<dbReference type="InterPro" id="IPR023996">
    <property type="entry name" value="TonB-dep_OMP_SusC/RagA"/>
</dbReference>
<dbReference type="InterPro" id="IPR000531">
    <property type="entry name" value="Beta-barrel_TonB"/>
</dbReference>
<gene>
    <name evidence="13" type="ORF">KL86DYS1_12110</name>
</gene>
<feature type="domain" description="TonB-dependent receptor-like beta-barrel" evidence="11">
    <location>
        <begin position="408"/>
        <end position="815"/>
    </location>
</feature>
<dbReference type="FunFam" id="2.60.40.1120:FF:000003">
    <property type="entry name" value="Outer membrane protein Omp121"/>
    <property type="match status" value="1"/>
</dbReference>
<evidence type="ECO:0000256" key="2">
    <source>
        <dbReference type="ARBA" id="ARBA00022448"/>
    </source>
</evidence>
<dbReference type="GO" id="GO:0009279">
    <property type="term" value="C:cell outer membrane"/>
    <property type="evidence" value="ECO:0007669"/>
    <property type="project" value="UniProtKB-SubCell"/>
</dbReference>
<evidence type="ECO:0008006" key="14">
    <source>
        <dbReference type="Google" id="ProtNLM"/>
    </source>
</evidence>
<evidence type="ECO:0000313" key="13">
    <source>
        <dbReference type="EMBL" id="SBV98206.1"/>
    </source>
</evidence>
<dbReference type="RefSeq" id="WP_296940663.1">
    <property type="nucleotide sequence ID" value="NZ_LT599032.1"/>
</dbReference>
<feature type="signal peptide" evidence="10">
    <location>
        <begin position="1"/>
        <end position="28"/>
    </location>
</feature>
<dbReference type="NCBIfam" id="TIGR04057">
    <property type="entry name" value="SusC_RagA_signa"/>
    <property type="match status" value="1"/>
</dbReference>
<dbReference type="InterPro" id="IPR023997">
    <property type="entry name" value="TonB-dep_OMP_SusC/RagA_CS"/>
</dbReference>
<proteinExistence type="inferred from homology"/>
<keyword evidence="2 8" id="KW-0813">Transport</keyword>
<dbReference type="AlphaFoldDB" id="A0A212JFJ4"/>
<evidence type="ECO:0000259" key="11">
    <source>
        <dbReference type="Pfam" id="PF00593"/>
    </source>
</evidence>
<evidence type="ECO:0000256" key="5">
    <source>
        <dbReference type="ARBA" id="ARBA00023077"/>
    </source>
</evidence>
<evidence type="ECO:0000256" key="8">
    <source>
        <dbReference type="PROSITE-ProRule" id="PRU01360"/>
    </source>
</evidence>
<evidence type="ECO:0000256" key="7">
    <source>
        <dbReference type="ARBA" id="ARBA00023237"/>
    </source>
</evidence>
<evidence type="ECO:0000259" key="12">
    <source>
        <dbReference type="Pfam" id="PF07715"/>
    </source>
</evidence>
<accession>A0A212JFJ4</accession>
<dbReference type="Pfam" id="PF07715">
    <property type="entry name" value="Plug"/>
    <property type="match status" value="1"/>
</dbReference>
<dbReference type="SUPFAM" id="SSF56935">
    <property type="entry name" value="Porins"/>
    <property type="match status" value="1"/>
</dbReference>
<evidence type="ECO:0000256" key="6">
    <source>
        <dbReference type="ARBA" id="ARBA00023136"/>
    </source>
</evidence>
<protein>
    <recommendedName>
        <fullName evidence="14">SusC/RagA family TonB-linked outer membrane protein</fullName>
    </recommendedName>
</protein>
<name>A0A212JFJ4_9BACT</name>
<comment type="similarity">
    <text evidence="8 9">Belongs to the TonB-dependent receptor family.</text>
</comment>
<keyword evidence="7 8" id="KW-0998">Cell outer membrane</keyword>
<feature type="domain" description="TonB-dependent receptor plug" evidence="12">
    <location>
        <begin position="133"/>
        <end position="240"/>
    </location>
</feature>
<dbReference type="Pfam" id="PF00593">
    <property type="entry name" value="TonB_dep_Rec_b-barrel"/>
    <property type="match status" value="1"/>
</dbReference>
<keyword evidence="4 8" id="KW-0812">Transmembrane</keyword>
<sequence>MTCKKCESLIFSLLLAFVLSLTTGGVYAKQTDNLVTPPSIQAAVKGIIKDGAGEPLIGVSVTVKGTTNGTVTDIDGGFTINCNENDILVFSYVGFLTQEVKAGSTSFFNIVMEEDSKMLDEVIVIGYGTTTRRHVVGAVDQITSKAIENRPVANLTQALQGASPNLVIQQRSMNPNDNTMNINIRGVKTKTNNTPLVVIDGMITDIDNMNKLNPADVANISVLKDAGSTAIYGSRSASGVILITTKQGEKNAKPTVRFNGSVGFESPNILYTPLDGWQNATMMNVALANGGNSLAYSPQQIQDLRDHQDAEWMMDYIFKTALQQSYNVSVSGGTTNSTYMVSGGYYNQGSNFIGPDYGVKRYNLRTNLTTEYKRMKLNVILGYTRNDIKGDEANSGFKIADAARTPKYYYNAPRDASGRYIQSSISTNSAAALELGGYNKHNNDLVNLGVSLDFKIIDNLKAKGVFGWDMTSNSRFIRRLQYDLYKQNSSEIARTENTDRDTENYSFKGTFLNAQFLLDYNKQFGKHTLTAMAGVSQEYLNNKGIDVKTKYTDIDLGIPIAEGETQTVFNDSRTEVNGTTERVIQSVFGRVNYNYADKYYAEATVRTDGSSRFPKDNRWGTFPSVSLGWRPSEESFMDFYRDKIGDLKIRGSWGILGNQEIQDYLFFTTYTAYTNSVGFNNNAFSGTGFSEASPDLKWEKVKTFNIGADLTFLNNSLVVNLDYFDQKTTDMLDKPITPSVYGTELEKVNIGSMINRGWEVTLNYRLSAAGFNHNFSFNIANSKNKVVDVPQDQIETVDSNVGYITRAGLPLGAYYGLKTDGFFQSYDEIKNSAIPDNVKNIQPGDLKFVDRNGDGVINDDDRFYLGDGFPHYSFGFTYNVDYKGFDLSMLIQGVGKRQQALRGDIYVPFHSGAWYPVMFKHQLDTWSPVNTGAKYPRLTDDSSDSFANNWKRGSDIFILDGKYLRLKNIQVGYTIPKKIVQKIGLGKARAYVNAQNLFTLSKNSFIDPESSEYDNNMGRSGTNSGRNYPTLKYYGFGIDIEF</sequence>
<dbReference type="InterPro" id="IPR012910">
    <property type="entry name" value="Plug_dom"/>
</dbReference>
<dbReference type="PROSITE" id="PS52016">
    <property type="entry name" value="TONB_DEPENDENT_REC_3"/>
    <property type="match status" value="1"/>
</dbReference>
<evidence type="ECO:0000256" key="9">
    <source>
        <dbReference type="RuleBase" id="RU003357"/>
    </source>
</evidence>
<dbReference type="InterPro" id="IPR008969">
    <property type="entry name" value="CarboxyPept-like_regulatory"/>
</dbReference>
<dbReference type="Gene3D" id="2.60.40.1120">
    <property type="entry name" value="Carboxypeptidase-like, regulatory domain"/>
    <property type="match status" value="1"/>
</dbReference>
<dbReference type="InterPro" id="IPR037066">
    <property type="entry name" value="Plug_dom_sf"/>
</dbReference>
<dbReference type="InterPro" id="IPR036942">
    <property type="entry name" value="Beta-barrel_TonB_sf"/>
</dbReference>
<evidence type="ECO:0000256" key="10">
    <source>
        <dbReference type="SAM" id="SignalP"/>
    </source>
</evidence>
<dbReference type="NCBIfam" id="TIGR04056">
    <property type="entry name" value="OMP_RagA_SusC"/>
    <property type="match status" value="1"/>
</dbReference>
<evidence type="ECO:0000256" key="3">
    <source>
        <dbReference type="ARBA" id="ARBA00022452"/>
    </source>
</evidence>
<keyword evidence="3 8" id="KW-1134">Transmembrane beta strand</keyword>
<keyword evidence="6 8" id="KW-0472">Membrane</keyword>
<comment type="subcellular location">
    <subcellularLocation>
        <location evidence="1 8">Cell outer membrane</location>
        <topology evidence="1 8">Multi-pass membrane protein</topology>
    </subcellularLocation>
</comment>